<dbReference type="Proteomes" id="UP000831775">
    <property type="component" value="Chromosome"/>
</dbReference>
<dbReference type="InterPro" id="IPR011053">
    <property type="entry name" value="Single_hybrid_motif"/>
</dbReference>
<evidence type="ECO:0000259" key="2">
    <source>
        <dbReference type="PROSITE" id="PS50968"/>
    </source>
</evidence>
<proteinExistence type="predicted"/>
<dbReference type="CDD" id="cd06850">
    <property type="entry name" value="biotinyl_domain"/>
    <property type="match status" value="1"/>
</dbReference>
<evidence type="ECO:0000313" key="4">
    <source>
        <dbReference type="Proteomes" id="UP000831775"/>
    </source>
</evidence>
<keyword evidence="4" id="KW-1185">Reference proteome</keyword>
<dbReference type="PANTHER" id="PTHR45266">
    <property type="entry name" value="OXALOACETATE DECARBOXYLASE ALPHA CHAIN"/>
    <property type="match status" value="1"/>
</dbReference>
<evidence type="ECO:0000256" key="1">
    <source>
        <dbReference type="ARBA" id="ARBA00023267"/>
    </source>
</evidence>
<accession>A0ABY4FU70</accession>
<gene>
    <name evidence="3" type="ORF">MUN76_12370</name>
</gene>
<name>A0ABY4FU70_9MICO</name>
<dbReference type="RefSeq" id="WP_244685057.1">
    <property type="nucleotide sequence ID" value="NZ_CP095043.1"/>
</dbReference>
<evidence type="ECO:0000313" key="3">
    <source>
        <dbReference type="EMBL" id="UOQ59831.1"/>
    </source>
</evidence>
<keyword evidence="1" id="KW-0092">Biotin</keyword>
<dbReference type="Pfam" id="PF00364">
    <property type="entry name" value="Biotin_lipoyl"/>
    <property type="match status" value="1"/>
</dbReference>
<dbReference type="InterPro" id="IPR000089">
    <property type="entry name" value="Biotin_lipoyl"/>
</dbReference>
<reference evidence="3 4" key="1">
    <citation type="submission" date="2022-04" db="EMBL/GenBank/DDBJ databases">
        <title>Leucobacter sp. isolated from rhizosphere of onion.</title>
        <authorList>
            <person name="Won M."/>
            <person name="Lee C.-M."/>
            <person name="Woen H.-Y."/>
            <person name="Kwon S.-W."/>
        </authorList>
    </citation>
    <scope>NUCLEOTIDE SEQUENCE [LARGE SCALE GENOMIC DNA]</scope>
    <source>
        <strain evidence="3 4">H25R-14</strain>
    </source>
</reference>
<dbReference type="PANTHER" id="PTHR45266:SF3">
    <property type="entry name" value="OXALOACETATE DECARBOXYLASE ALPHA CHAIN"/>
    <property type="match status" value="1"/>
</dbReference>
<sequence>MSVEVTAEMNATVWKITAQVGESLGAEDPIMILESMKMEIPVEAERASRLIELHVAEGESVIEGQLLATIE</sequence>
<dbReference type="EMBL" id="CP095043">
    <property type="protein sequence ID" value="UOQ59831.1"/>
    <property type="molecule type" value="Genomic_DNA"/>
</dbReference>
<dbReference type="Gene3D" id="2.40.50.100">
    <property type="match status" value="1"/>
</dbReference>
<dbReference type="NCBIfam" id="NF004547">
    <property type="entry name" value="PRK05889.1"/>
    <property type="match status" value="1"/>
</dbReference>
<dbReference type="PROSITE" id="PS50968">
    <property type="entry name" value="BIOTINYL_LIPOYL"/>
    <property type="match status" value="1"/>
</dbReference>
<protein>
    <submittedName>
        <fullName evidence="3">Biotin/lipoyl-binding carrier protein</fullName>
    </submittedName>
</protein>
<feature type="domain" description="Lipoyl-binding" evidence="2">
    <location>
        <begin position="1"/>
        <end position="71"/>
    </location>
</feature>
<organism evidence="3 4">
    <name type="scientific">Leucobacter rhizosphaerae</name>
    <dbReference type="NCBI Taxonomy" id="2932245"/>
    <lineage>
        <taxon>Bacteria</taxon>
        <taxon>Bacillati</taxon>
        <taxon>Actinomycetota</taxon>
        <taxon>Actinomycetes</taxon>
        <taxon>Micrococcales</taxon>
        <taxon>Microbacteriaceae</taxon>
        <taxon>Leucobacter</taxon>
    </lineage>
</organism>
<dbReference type="SUPFAM" id="SSF51230">
    <property type="entry name" value="Single hybrid motif"/>
    <property type="match status" value="1"/>
</dbReference>
<dbReference type="InterPro" id="IPR050709">
    <property type="entry name" value="Biotin_Carboxyl_Carrier/Decarb"/>
</dbReference>